<dbReference type="PROSITE" id="PS00136">
    <property type="entry name" value="SUBTILASE_ASP"/>
    <property type="match status" value="1"/>
</dbReference>
<dbReference type="CDD" id="cd07478">
    <property type="entry name" value="Peptidases_S8_CspA-like"/>
    <property type="match status" value="2"/>
</dbReference>
<feature type="domain" description="Csp protease B prodomain" evidence="9">
    <location>
        <begin position="5"/>
        <end position="56"/>
    </location>
</feature>
<dbReference type="SUPFAM" id="SSF52743">
    <property type="entry name" value="Subtilisin-like"/>
    <property type="match status" value="2"/>
</dbReference>
<evidence type="ECO:0000256" key="1">
    <source>
        <dbReference type="ARBA" id="ARBA00011073"/>
    </source>
</evidence>
<evidence type="ECO:0000256" key="2">
    <source>
        <dbReference type="ARBA" id="ARBA00022670"/>
    </source>
</evidence>
<proteinExistence type="inferred from homology"/>
<feature type="domain" description="Peptidase S8/S53" evidence="8">
    <location>
        <begin position="413"/>
        <end position="499"/>
    </location>
</feature>
<dbReference type="Proteomes" id="UP001335720">
    <property type="component" value="Chromosome"/>
</dbReference>
<evidence type="ECO:0000256" key="6">
    <source>
        <dbReference type="PROSITE-ProRule" id="PRU01240"/>
    </source>
</evidence>
<keyword evidence="2 6" id="KW-0645">Protease</keyword>
<evidence type="ECO:0000259" key="8">
    <source>
        <dbReference type="Pfam" id="PF00082"/>
    </source>
</evidence>
<dbReference type="Pfam" id="PF18425">
    <property type="entry name" value="CspB_prodomain"/>
    <property type="match status" value="1"/>
</dbReference>
<evidence type="ECO:0000259" key="9">
    <source>
        <dbReference type="Pfam" id="PF18425"/>
    </source>
</evidence>
<evidence type="ECO:0000256" key="5">
    <source>
        <dbReference type="PIRSR" id="PIRSR615500-1"/>
    </source>
</evidence>
<dbReference type="Gene3D" id="2.60.120.1290">
    <property type="match status" value="2"/>
</dbReference>
<protein>
    <submittedName>
        <fullName evidence="10">S8 family serine peptidase</fullName>
    </submittedName>
</protein>
<name>A0AA48KYZ9_9FIRM</name>
<dbReference type="KEGG" id="ptrh:RsTaC01_0102"/>
<dbReference type="EMBL" id="AP027925">
    <property type="protein sequence ID" value="BED92397.1"/>
    <property type="molecule type" value="Genomic_DNA"/>
</dbReference>
<dbReference type="InterPro" id="IPR041365">
    <property type="entry name" value="CspB_prodomain"/>
</dbReference>
<feature type="active site" description="Charge relay system" evidence="6">
    <location>
        <position position="779"/>
    </location>
</feature>
<organism evidence="10">
    <name type="scientific">Candidatus Paraimprobicoccus trichonymphae</name>
    <dbReference type="NCBI Taxonomy" id="3033793"/>
    <lineage>
        <taxon>Bacteria</taxon>
        <taxon>Bacillati</taxon>
        <taxon>Bacillota</taxon>
        <taxon>Clostridia</taxon>
        <taxon>Candidatus Paraimprobicoccus</taxon>
    </lineage>
</organism>
<evidence type="ECO:0000256" key="3">
    <source>
        <dbReference type="ARBA" id="ARBA00022801"/>
    </source>
</evidence>
<dbReference type="Gene3D" id="3.30.70.2980">
    <property type="match status" value="1"/>
</dbReference>
<feature type="active site" description="Charge relay system" evidence="5 6">
    <location>
        <position position="96"/>
    </location>
</feature>
<dbReference type="Gene3D" id="3.40.50.200">
    <property type="entry name" value="Peptidase S8/S53 domain"/>
    <property type="match status" value="2"/>
</dbReference>
<dbReference type="PROSITE" id="PS00138">
    <property type="entry name" value="SUBTILASE_SER"/>
    <property type="match status" value="1"/>
</dbReference>
<keyword evidence="4 6" id="KW-0720">Serine protease</keyword>
<feature type="domain" description="Peptidase S8/S53" evidence="8">
    <location>
        <begin position="1037"/>
        <end position="1117"/>
    </location>
</feature>
<feature type="active site" description="Charge relay system" evidence="5 6">
    <location>
        <position position="169"/>
    </location>
</feature>
<feature type="domain" description="Peptidase S8/S53" evidence="8">
    <location>
        <begin position="702"/>
        <end position="903"/>
    </location>
</feature>
<dbReference type="InterPro" id="IPR023828">
    <property type="entry name" value="Peptidase_S8_Ser-AS"/>
</dbReference>
<feature type="active site" description="Charge relay system" evidence="6">
    <location>
        <position position="711"/>
    </location>
</feature>
<feature type="active site" description="Charge relay system" evidence="5 6">
    <location>
        <position position="484"/>
    </location>
</feature>
<accession>A0AA48KYZ9</accession>
<dbReference type="GO" id="GO:0004252">
    <property type="term" value="F:serine-type endopeptidase activity"/>
    <property type="evidence" value="ECO:0007669"/>
    <property type="project" value="UniProtKB-UniRule"/>
</dbReference>
<sequence length="1169" mass="129128">MVCIIEIIVKYNGDIIGLANELNIETEILNFSYAIMEVELEQIKGLSEHREIEYIEASTKLALLETPSIENSCINNIRTGIKYNLNGSGVLIAIIDSGIDYQNNDFINPDGTTRIISIWDQNSNNYNIYNPPKNFKSGTEYTQEIINQALNTPRENRDKIVAQFDFNGHGTAVAGIAAGNGRNSKGDYLGIAPEASLLIVKLAYNETHYFTSTTSLMRGVKYSIDKAIELNMPVVINISYGNNQGAHNNRSLFEQYLNEMSNLWETNIVIPTGNEGISKHHFRGKVDNNSQVDMQFSTQAGLTDLPIYFCKNSSDILEFQILSSSGDITQAISLRQNEQVVLLNSVEIVINVTQPTPYSQDQNVIFLFRGLNNFAIPENLWTIRVEGIEIVDGRFNSWLPVTEISGSNTEFINSSTEGSFTIPSTAEKVISVGGYDSQNGNISNFSGRGFSGKLDNVKPDIVAPSQNIISTGLNSSYGNFTGTSFASPHVAGACALLMQWGIVQKNDIYLYGQRLKSFLRAGAKRDSNIEYPNETWGYGKLCIEKTLDIISYYMYNSGSLSNFYAEPDVPVPGIKEINLSGSPSNVNITNEEMIEFKNLFPPIPEGVNPVLSEYYIDIITVYDKKIAEMLKDMQGILVSSVLQGGYAIVHFPIEEAYQYINFVSTMILSERPVICGLLSDTQALIDSGITDVKNQAFLELTGKGVLIGIIDTGIDYASQAFKYENDNSKILYLWDQSDNSGENPEGFLYGTEYDREKINIANSSENPYDIVKSRDEIGHGTFLASLISARTNESNTYSGAAPDSEIISVKLKPAKNISKAIEAIYDNDVPSYSSADVMNGIEYAFRKSVELSRPLVICLGLGSNNGAHDSLSYFERYLSELSLKNGVGIVSGVGNEGNMSHHFFVNLSNKNSAKIELNVDQKELGFMINIWAYAPDRISVSLTTPLGSSVEKTPFTTNETQDYNFILEGTEIRIEYIFPSQKNGAQEILIYFKNPTPGLWFINIYGDLILDGRVHGWLPLKPFISPNTIFLQSSPEDTIIIPSTAYNLINIGAYDSTNGSIYISTSRGPSISEKISPDMVAPGVNVEGIFPTGQIGTMTGTSVSTAVAAGACALMMQWGIVHNHDKAMNTLKLRSYLLLGLKQRSGIIYPSDLWGYGELDLIQTFQRIR</sequence>
<dbReference type="InterPro" id="IPR015500">
    <property type="entry name" value="Peptidase_S8_subtilisin-rel"/>
</dbReference>
<gene>
    <name evidence="10" type="ORF">RsTaC01_0102</name>
</gene>
<dbReference type="PANTHER" id="PTHR43806:SF11">
    <property type="entry name" value="CEREVISIN-RELATED"/>
    <property type="match status" value="1"/>
</dbReference>
<feature type="active site" description="Charge relay system" evidence="6">
    <location>
        <position position="1102"/>
    </location>
</feature>
<dbReference type="PRINTS" id="PR00723">
    <property type="entry name" value="SUBTILISIN"/>
</dbReference>
<keyword evidence="3 6" id="KW-0378">Hydrolase</keyword>
<dbReference type="InterPro" id="IPR022398">
    <property type="entry name" value="Peptidase_S8_His-AS"/>
</dbReference>
<evidence type="ECO:0000313" key="10">
    <source>
        <dbReference type="EMBL" id="BED92397.1"/>
    </source>
</evidence>
<dbReference type="PROSITE" id="PS51892">
    <property type="entry name" value="SUBTILASE"/>
    <property type="match status" value="2"/>
</dbReference>
<dbReference type="InterPro" id="IPR000209">
    <property type="entry name" value="Peptidase_S8/S53_dom"/>
</dbReference>
<dbReference type="Pfam" id="PF00082">
    <property type="entry name" value="Peptidase_S8"/>
    <property type="match status" value="4"/>
</dbReference>
<dbReference type="PANTHER" id="PTHR43806">
    <property type="entry name" value="PEPTIDASE S8"/>
    <property type="match status" value="1"/>
</dbReference>
<evidence type="ECO:0000256" key="7">
    <source>
        <dbReference type="RuleBase" id="RU003355"/>
    </source>
</evidence>
<dbReference type="InterPro" id="IPR036852">
    <property type="entry name" value="Peptidase_S8/S53_dom_sf"/>
</dbReference>
<reference evidence="10" key="1">
    <citation type="journal article" date="2023" name="ISME J.">
        <title>Emergence of putative energy parasites within Clostridia revealed by genome analysis of a novel endosymbiotic clade.</title>
        <authorList>
            <person name="Takahashi K."/>
            <person name="Kuwahara H."/>
            <person name="Horikawa Y."/>
            <person name="Izawa K."/>
            <person name="Kato D."/>
            <person name="Inagaki T."/>
            <person name="Yuki M."/>
            <person name="Ohkuma M."/>
            <person name="Hongoh Y."/>
        </authorList>
    </citation>
    <scope>NUCLEOTIDE SEQUENCE</scope>
    <source>
        <strain evidence="10">RsTa-C01</strain>
    </source>
</reference>
<comment type="similarity">
    <text evidence="1 6 7">Belongs to the peptidase S8 family.</text>
</comment>
<dbReference type="InterPro" id="IPR050131">
    <property type="entry name" value="Peptidase_S8_subtilisin-like"/>
</dbReference>
<dbReference type="AlphaFoldDB" id="A0AA48KYZ9"/>
<feature type="domain" description="Peptidase S8/S53" evidence="8">
    <location>
        <begin position="87"/>
        <end position="284"/>
    </location>
</feature>
<dbReference type="PROSITE" id="PS00137">
    <property type="entry name" value="SUBTILASE_HIS"/>
    <property type="match status" value="1"/>
</dbReference>
<dbReference type="InterPro" id="IPR023827">
    <property type="entry name" value="Peptidase_S8_Asp-AS"/>
</dbReference>
<dbReference type="GO" id="GO:0006508">
    <property type="term" value="P:proteolysis"/>
    <property type="evidence" value="ECO:0007669"/>
    <property type="project" value="UniProtKB-KW"/>
</dbReference>
<dbReference type="InterPro" id="IPR034045">
    <property type="entry name" value="Pep_S8_CspA-like"/>
</dbReference>
<evidence type="ECO:0000256" key="4">
    <source>
        <dbReference type="ARBA" id="ARBA00022825"/>
    </source>
</evidence>